<protein>
    <recommendedName>
        <fullName evidence="1">WSC domain-containing protein</fullName>
    </recommendedName>
</protein>
<dbReference type="AlphaFoldDB" id="A0A9W9Z2M1"/>
<dbReference type="PROSITE" id="PS51212">
    <property type="entry name" value="WSC"/>
    <property type="match status" value="1"/>
</dbReference>
<evidence type="ECO:0000313" key="2">
    <source>
        <dbReference type="EMBL" id="KAJ7373997.1"/>
    </source>
</evidence>
<comment type="caution">
    <text evidence="2">The sequence shown here is derived from an EMBL/GenBank/DDBJ whole genome shotgun (WGS) entry which is preliminary data.</text>
</comment>
<evidence type="ECO:0000313" key="3">
    <source>
        <dbReference type="Proteomes" id="UP001163046"/>
    </source>
</evidence>
<evidence type="ECO:0000259" key="1">
    <source>
        <dbReference type="PROSITE" id="PS51212"/>
    </source>
</evidence>
<accession>A0A9W9Z2M1</accession>
<dbReference type="Proteomes" id="UP001163046">
    <property type="component" value="Unassembled WGS sequence"/>
</dbReference>
<dbReference type="Pfam" id="PF01822">
    <property type="entry name" value="WSC"/>
    <property type="match status" value="1"/>
</dbReference>
<reference evidence="2" key="1">
    <citation type="submission" date="2023-01" db="EMBL/GenBank/DDBJ databases">
        <title>Genome assembly of the deep-sea coral Lophelia pertusa.</title>
        <authorList>
            <person name="Herrera S."/>
            <person name="Cordes E."/>
        </authorList>
    </citation>
    <scope>NUCLEOTIDE SEQUENCE</scope>
    <source>
        <strain evidence="2">USNM1676648</strain>
        <tissue evidence="2">Polyp</tissue>
    </source>
</reference>
<proteinExistence type="predicted"/>
<gene>
    <name evidence="2" type="ORF">OS493_009325</name>
</gene>
<dbReference type="EMBL" id="MU826829">
    <property type="protein sequence ID" value="KAJ7373997.1"/>
    <property type="molecule type" value="Genomic_DNA"/>
</dbReference>
<organism evidence="2 3">
    <name type="scientific">Desmophyllum pertusum</name>
    <dbReference type="NCBI Taxonomy" id="174260"/>
    <lineage>
        <taxon>Eukaryota</taxon>
        <taxon>Metazoa</taxon>
        <taxon>Cnidaria</taxon>
        <taxon>Anthozoa</taxon>
        <taxon>Hexacorallia</taxon>
        <taxon>Scleractinia</taxon>
        <taxon>Caryophylliina</taxon>
        <taxon>Caryophylliidae</taxon>
        <taxon>Desmophyllum</taxon>
    </lineage>
</organism>
<feature type="domain" description="WSC" evidence="1">
    <location>
        <begin position="1"/>
        <end position="76"/>
    </location>
</feature>
<dbReference type="OrthoDB" id="6137645at2759"/>
<sequence length="93" mass="10280">MQDISPLHCLRQCGRKYRYATLQEGNICLCANSLPVTAVDDSECGMTCPGSSSWPSEAQASLRCGGRLRKQRLFCIREDTGSESPQQRSFTCS</sequence>
<name>A0A9W9Z2M1_9CNID</name>
<dbReference type="InterPro" id="IPR002889">
    <property type="entry name" value="WSC_carb-bd"/>
</dbReference>
<keyword evidence="3" id="KW-1185">Reference proteome</keyword>